<sequence length="81" mass="9390">MRELSEELRVVQDQMTHIVDEADEKSLRALVSETPSAAFEYREAKKHADVIQRLHGQLTAELADLERRMNNLLDRMKEPSV</sequence>
<dbReference type="EMBL" id="CAFBQH010000003">
    <property type="protein sequence ID" value="CAB5044404.1"/>
    <property type="molecule type" value="Genomic_DNA"/>
</dbReference>
<dbReference type="EMBL" id="CAEZZL010000020">
    <property type="protein sequence ID" value="CAB4757438.1"/>
    <property type="molecule type" value="Genomic_DNA"/>
</dbReference>
<gene>
    <name evidence="3" type="ORF">UFOPK2334_00200</name>
    <name evidence="4" type="ORF">UFOPK2870_00426</name>
    <name evidence="2" type="ORF">UFOPK4179_00195</name>
    <name evidence="5" type="ORF">UFOPK4293_00117</name>
</gene>
<evidence type="ECO:0000313" key="2">
    <source>
        <dbReference type="EMBL" id="CAB4367413.1"/>
    </source>
</evidence>
<evidence type="ECO:0000313" key="3">
    <source>
        <dbReference type="EMBL" id="CAB4665142.1"/>
    </source>
</evidence>
<reference evidence="4" key="1">
    <citation type="submission" date="2020-05" db="EMBL/GenBank/DDBJ databases">
        <authorList>
            <person name="Chiriac C."/>
            <person name="Salcher M."/>
            <person name="Ghai R."/>
            <person name="Kavagutti S V."/>
        </authorList>
    </citation>
    <scope>NUCLEOTIDE SEQUENCE</scope>
</reference>
<organism evidence="4">
    <name type="scientific">freshwater metagenome</name>
    <dbReference type="NCBI Taxonomy" id="449393"/>
    <lineage>
        <taxon>unclassified sequences</taxon>
        <taxon>metagenomes</taxon>
        <taxon>ecological metagenomes</taxon>
    </lineage>
</organism>
<keyword evidence="1" id="KW-0175">Coiled coil</keyword>
<evidence type="ECO:0000313" key="5">
    <source>
        <dbReference type="EMBL" id="CAB5044404.1"/>
    </source>
</evidence>
<name>A0A6J6UEB4_9ZZZZ</name>
<proteinExistence type="predicted"/>
<evidence type="ECO:0000256" key="1">
    <source>
        <dbReference type="SAM" id="Coils"/>
    </source>
</evidence>
<evidence type="ECO:0000313" key="4">
    <source>
        <dbReference type="EMBL" id="CAB4757438.1"/>
    </source>
</evidence>
<dbReference type="EMBL" id="CAEZXA010000008">
    <property type="protein sequence ID" value="CAB4665142.1"/>
    <property type="molecule type" value="Genomic_DNA"/>
</dbReference>
<dbReference type="EMBL" id="CAETWZ010000010">
    <property type="protein sequence ID" value="CAB4367413.1"/>
    <property type="molecule type" value="Genomic_DNA"/>
</dbReference>
<protein>
    <submittedName>
        <fullName evidence="4">Unannotated protein</fullName>
    </submittedName>
</protein>
<accession>A0A6J6UEB4</accession>
<feature type="coiled-coil region" evidence="1">
    <location>
        <begin position="48"/>
        <end position="75"/>
    </location>
</feature>
<dbReference type="AlphaFoldDB" id="A0A6J6UEB4"/>